<dbReference type="HOGENOM" id="CLU_2892037_0_0_1"/>
<keyword evidence="2" id="KW-1185">Reference proteome</keyword>
<protein>
    <submittedName>
        <fullName evidence="1">Uncharacterized protein</fullName>
    </submittedName>
</protein>
<name>A0A0C9X7D0_9AGAR</name>
<feature type="non-terminal residue" evidence="1">
    <location>
        <position position="63"/>
    </location>
</feature>
<evidence type="ECO:0000313" key="2">
    <source>
        <dbReference type="Proteomes" id="UP000054477"/>
    </source>
</evidence>
<gene>
    <name evidence="1" type="ORF">K443DRAFT_35865</name>
</gene>
<reference evidence="1 2" key="1">
    <citation type="submission" date="2014-04" db="EMBL/GenBank/DDBJ databases">
        <authorList>
            <consortium name="DOE Joint Genome Institute"/>
            <person name="Kuo A."/>
            <person name="Kohler A."/>
            <person name="Nagy L.G."/>
            <person name="Floudas D."/>
            <person name="Copeland A."/>
            <person name="Barry K.W."/>
            <person name="Cichocki N."/>
            <person name="Veneault-Fourrey C."/>
            <person name="LaButti K."/>
            <person name="Lindquist E.A."/>
            <person name="Lipzen A."/>
            <person name="Lundell T."/>
            <person name="Morin E."/>
            <person name="Murat C."/>
            <person name="Sun H."/>
            <person name="Tunlid A."/>
            <person name="Henrissat B."/>
            <person name="Grigoriev I.V."/>
            <person name="Hibbett D.S."/>
            <person name="Martin F."/>
            <person name="Nordberg H.P."/>
            <person name="Cantor M.N."/>
            <person name="Hua S.X."/>
        </authorList>
    </citation>
    <scope>NUCLEOTIDE SEQUENCE [LARGE SCALE GENOMIC DNA]</scope>
    <source>
        <strain evidence="1 2">LaAM-08-1</strain>
    </source>
</reference>
<dbReference type="EMBL" id="KN838841">
    <property type="protein sequence ID" value="KIJ93481.1"/>
    <property type="molecule type" value="Genomic_DNA"/>
</dbReference>
<feature type="non-terminal residue" evidence="1">
    <location>
        <position position="1"/>
    </location>
</feature>
<organism evidence="1 2">
    <name type="scientific">Laccaria amethystina LaAM-08-1</name>
    <dbReference type="NCBI Taxonomy" id="1095629"/>
    <lineage>
        <taxon>Eukaryota</taxon>
        <taxon>Fungi</taxon>
        <taxon>Dikarya</taxon>
        <taxon>Basidiomycota</taxon>
        <taxon>Agaricomycotina</taxon>
        <taxon>Agaricomycetes</taxon>
        <taxon>Agaricomycetidae</taxon>
        <taxon>Agaricales</taxon>
        <taxon>Agaricineae</taxon>
        <taxon>Hydnangiaceae</taxon>
        <taxon>Laccaria</taxon>
    </lineage>
</organism>
<evidence type="ECO:0000313" key="1">
    <source>
        <dbReference type="EMBL" id="KIJ93481.1"/>
    </source>
</evidence>
<reference evidence="2" key="2">
    <citation type="submission" date="2015-01" db="EMBL/GenBank/DDBJ databases">
        <title>Evolutionary Origins and Diversification of the Mycorrhizal Mutualists.</title>
        <authorList>
            <consortium name="DOE Joint Genome Institute"/>
            <consortium name="Mycorrhizal Genomics Consortium"/>
            <person name="Kohler A."/>
            <person name="Kuo A."/>
            <person name="Nagy L.G."/>
            <person name="Floudas D."/>
            <person name="Copeland A."/>
            <person name="Barry K.W."/>
            <person name="Cichocki N."/>
            <person name="Veneault-Fourrey C."/>
            <person name="LaButti K."/>
            <person name="Lindquist E.A."/>
            <person name="Lipzen A."/>
            <person name="Lundell T."/>
            <person name="Morin E."/>
            <person name="Murat C."/>
            <person name="Riley R."/>
            <person name="Ohm R."/>
            <person name="Sun H."/>
            <person name="Tunlid A."/>
            <person name="Henrissat B."/>
            <person name="Grigoriev I.V."/>
            <person name="Hibbett D.S."/>
            <person name="Martin F."/>
        </authorList>
    </citation>
    <scope>NUCLEOTIDE SEQUENCE [LARGE SCALE GENOMIC DNA]</scope>
    <source>
        <strain evidence="2">LaAM-08-1</strain>
    </source>
</reference>
<sequence length="63" mass="7414">FNMSRDRWSHMRQQLCGVNDHCDARGSIYPEIKIMAAWRQIHHSGHTWPCLHDSPHKCDFPDG</sequence>
<accession>A0A0C9X7D0</accession>
<proteinExistence type="predicted"/>
<dbReference type="AlphaFoldDB" id="A0A0C9X7D0"/>
<dbReference type="OrthoDB" id="3090569at2759"/>
<dbReference type="Proteomes" id="UP000054477">
    <property type="component" value="Unassembled WGS sequence"/>
</dbReference>